<dbReference type="EMBL" id="CM046131">
    <property type="protein sequence ID" value="KAI8430491.1"/>
    <property type="molecule type" value="Genomic_DNA"/>
</dbReference>
<reference evidence="1 2" key="1">
    <citation type="journal article" date="2022" name="Genome Biol. Evol.">
        <title>The Spruce Budworm Genome: Reconstructing the Evolutionary History of Antifreeze Proteins.</title>
        <authorList>
            <person name="Beliveau C."/>
            <person name="Gagne P."/>
            <person name="Picq S."/>
            <person name="Vernygora O."/>
            <person name="Keeling C.I."/>
            <person name="Pinkney K."/>
            <person name="Doucet D."/>
            <person name="Wen F."/>
            <person name="Johnston J.S."/>
            <person name="Maaroufi H."/>
            <person name="Boyle B."/>
            <person name="Laroche J."/>
            <person name="Dewar K."/>
            <person name="Juretic N."/>
            <person name="Blackburn G."/>
            <person name="Nisole A."/>
            <person name="Brunet B."/>
            <person name="Brandao M."/>
            <person name="Lumley L."/>
            <person name="Duan J."/>
            <person name="Quan G."/>
            <person name="Lucarotti C.J."/>
            <person name="Roe A.D."/>
            <person name="Sperling F.A.H."/>
            <person name="Levesque R.C."/>
            <person name="Cusson M."/>
        </authorList>
    </citation>
    <scope>NUCLEOTIDE SEQUENCE [LARGE SCALE GENOMIC DNA]</scope>
    <source>
        <strain evidence="1">Glfc:IPQL:Cfum</strain>
    </source>
</reference>
<gene>
    <name evidence="1" type="ORF">MSG28_000751</name>
</gene>
<sequence length="173" mass="19018">MDQFQYKNILEETMLPYAEGVLPVIWTLQHDNDPKHTPRTVKEFLTSQSVSVLDWPANSPDLNPIEHLWCKKSSYGKISTEVICTKNEFNISIRLQKDNHGSATAGDPSEPVVSVAGEALGSLLNTKLFFVDYENRVRCERERGARTSGTCCVGWGGAEAGAAKSVVSGIGNF</sequence>
<accession>A0ACC0K274</accession>
<dbReference type="Proteomes" id="UP001064048">
    <property type="component" value="Chromosome Z"/>
</dbReference>
<proteinExistence type="predicted"/>
<organism evidence="1 2">
    <name type="scientific">Choristoneura fumiferana</name>
    <name type="common">Spruce budworm moth</name>
    <name type="synonym">Archips fumiferana</name>
    <dbReference type="NCBI Taxonomy" id="7141"/>
    <lineage>
        <taxon>Eukaryota</taxon>
        <taxon>Metazoa</taxon>
        <taxon>Ecdysozoa</taxon>
        <taxon>Arthropoda</taxon>
        <taxon>Hexapoda</taxon>
        <taxon>Insecta</taxon>
        <taxon>Pterygota</taxon>
        <taxon>Neoptera</taxon>
        <taxon>Endopterygota</taxon>
        <taxon>Lepidoptera</taxon>
        <taxon>Glossata</taxon>
        <taxon>Ditrysia</taxon>
        <taxon>Tortricoidea</taxon>
        <taxon>Tortricidae</taxon>
        <taxon>Tortricinae</taxon>
        <taxon>Choristoneura</taxon>
    </lineage>
</organism>
<evidence type="ECO:0000313" key="2">
    <source>
        <dbReference type="Proteomes" id="UP001064048"/>
    </source>
</evidence>
<protein>
    <submittedName>
        <fullName evidence="1">Uncharacterized protein</fullName>
    </submittedName>
</protein>
<name>A0ACC0K274_CHOFU</name>
<keyword evidence="2" id="KW-1185">Reference proteome</keyword>
<comment type="caution">
    <text evidence="1">The sequence shown here is derived from an EMBL/GenBank/DDBJ whole genome shotgun (WGS) entry which is preliminary data.</text>
</comment>
<evidence type="ECO:0000313" key="1">
    <source>
        <dbReference type="EMBL" id="KAI8430491.1"/>
    </source>
</evidence>